<dbReference type="EnsemblPlants" id="Ma06_t18830.1">
    <property type="protein sequence ID" value="Ma06_p18830.1"/>
    <property type="gene ID" value="Ma06_g18830"/>
</dbReference>
<name>A0A804JHS9_MUSAM</name>
<dbReference type="InParanoid" id="A0A804JHS9"/>
<accession>A0A804JHS9</accession>
<keyword evidence="2" id="KW-1185">Reference proteome</keyword>
<evidence type="ECO:0000313" key="2">
    <source>
        <dbReference type="Proteomes" id="UP000012960"/>
    </source>
</evidence>
<sequence>MRRGAVEVFRHSDGWNGSNSRCCQQRSAAKVADIPFSFYFLSARFCSSYSFSL</sequence>
<dbReference type="AlphaFoldDB" id="A0A804JHS9"/>
<proteinExistence type="predicted"/>
<reference evidence="1" key="1">
    <citation type="submission" date="2021-05" db="UniProtKB">
        <authorList>
            <consortium name="EnsemblPlants"/>
        </authorList>
    </citation>
    <scope>IDENTIFICATION</scope>
    <source>
        <strain evidence="1">subsp. malaccensis</strain>
    </source>
</reference>
<organism evidence="1 2">
    <name type="scientific">Musa acuminata subsp. malaccensis</name>
    <name type="common">Wild banana</name>
    <name type="synonym">Musa malaccensis</name>
    <dbReference type="NCBI Taxonomy" id="214687"/>
    <lineage>
        <taxon>Eukaryota</taxon>
        <taxon>Viridiplantae</taxon>
        <taxon>Streptophyta</taxon>
        <taxon>Embryophyta</taxon>
        <taxon>Tracheophyta</taxon>
        <taxon>Spermatophyta</taxon>
        <taxon>Magnoliopsida</taxon>
        <taxon>Liliopsida</taxon>
        <taxon>Zingiberales</taxon>
        <taxon>Musaceae</taxon>
        <taxon>Musa</taxon>
    </lineage>
</organism>
<evidence type="ECO:0000313" key="1">
    <source>
        <dbReference type="EnsemblPlants" id="Ma06_p18830.1"/>
    </source>
</evidence>
<dbReference type="Proteomes" id="UP000012960">
    <property type="component" value="Unplaced"/>
</dbReference>
<dbReference type="Gramene" id="Ma06_t18830.1">
    <property type="protein sequence ID" value="Ma06_p18830.1"/>
    <property type="gene ID" value="Ma06_g18830"/>
</dbReference>
<protein>
    <submittedName>
        <fullName evidence="1">Uncharacterized protein</fullName>
    </submittedName>
</protein>